<reference evidence="1" key="1">
    <citation type="submission" date="2021-06" db="EMBL/GenBank/DDBJ databases">
        <authorList>
            <person name="Kallberg Y."/>
            <person name="Tangrot J."/>
            <person name="Rosling A."/>
        </authorList>
    </citation>
    <scope>NUCLEOTIDE SEQUENCE</scope>
    <source>
        <strain evidence="1">28 12/20/2015</strain>
    </source>
</reference>
<feature type="non-terminal residue" evidence="1">
    <location>
        <position position="45"/>
    </location>
</feature>
<dbReference type="EMBL" id="CAJVPW010047031">
    <property type="protein sequence ID" value="CAG8758667.1"/>
    <property type="molecule type" value="Genomic_DNA"/>
</dbReference>
<comment type="caution">
    <text evidence="1">The sequence shown here is derived from an EMBL/GenBank/DDBJ whole genome shotgun (WGS) entry which is preliminary data.</text>
</comment>
<feature type="non-terminal residue" evidence="1">
    <location>
        <position position="1"/>
    </location>
</feature>
<sequence length="45" mass="5299">IIFTSMTIEIIEYLRNKNETISTQEVIEAAKIMKFLIMALIYYAK</sequence>
<protein>
    <submittedName>
        <fullName evidence="1">179_t:CDS:1</fullName>
    </submittedName>
</protein>
<gene>
    <name evidence="1" type="ORF">SPELUC_LOCUS14982</name>
</gene>
<organism evidence="1 2">
    <name type="scientific">Cetraspora pellucida</name>
    <dbReference type="NCBI Taxonomy" id="1433469"/>
    <lineage>
        <taxon>Eukaryota</taxon>
        <taxon>Fungi</taxon>
        <taxon>Fungi incertae sedis</taxon>
        <taxon>Mucoromycota</taxon>
        <taxon>Glomeromycotina</taxon>
        <taxon>Glomeromycetes</taxon>
        <taxon>Diversisporales</taxon>
        <taxon>Gigasporaceae</taxon>
        <taxon>Cetraspora</taxon>
    </lineage>
</organism>
<evidence type="ECO:0000313" key="1">
    <source>
        <dbReference type="EMBL" id="CAG8758667.1"/>
    </source>
</evidence>
<keyword evidence="2" id="KW-1185">Reference proteome</keyword>
<evidence type="ECO:0000313" key="2">
    <source>
        <dbReference type="Proteomes" id="UP000789366"/>
    </source>
</evidence>
<name>A0ACA9QR16_9GLOM</name>
<proteinExistence type="predicted"/>
<dbReference type="Proteomes" id="UP000789366">
    <property type="component" value="Unassembled WGS sequence"/>
</dbReference>
<accession>A0ACA9QR16</accession>